<keyword evidence="3" id="KW-0732">Signal</keyword>
<feature type="transmembrane region" description="Helical" evidence="6">
    <location>
        <begin position="7"/>
        <end position="30"/>
    </location>
</feature>
<keyword evidence="6" id="KW-0812">Transmembrane</keyword>
<evidence type="ECO:0000256" key="2">
    <source>
        <dbReference type="ARBA" id="ARBA00022525"/>
    </source>
</evidence>
<feature type="region of interest" description="Disordered" evidence="5">
    <location>
        <begin position="49"/>
        <end position="96"/>
    </location>
</feature>
<evidence type="ECO:0000256" key="3">
    <source>
        <dbReference type="ARBA" id="ARBA00022729"/>
    </source>
</evidence>
<evidence type="ECO:0000256" key="1">
    <source>
        <dbReference type="ARBA" id="ARBA00022512"/>
    </source>
</evidence>
<gene>
    <name evidence="8" type="ORF">ATZ35_04520</name>
</gene>
<dbReference type="AlphaFoldDB" id="A0A0U2MVM8"/>
<dbReference type="Proteomes" id="UP000067523">
    <property type="component" value="Chromosome"/>
</dbReference>
<feature type="transmembrane region" description="Helical" evidence="6">
    <location>
        <begin position="104"/>
        <end position="122"/>
    </location>
</feature>
<dbReference type="NCBIfam" id="TIGR01167">
    <property type="entry name" value="LPXTG_anchor"/>
    <property type="match status" value="1"/>
</dbReference>
<keyword evidence="9" id="KW-1185">Reference proteome</keyword>
<proteinExistence type="predicted"/>
<reference evidence="9" key="1">
    <citation type="submission" date="2015-12" db="EMBL/GenBank/DDBJ databases">
        <authorList>
            <person name="Lauer A."/>
            <person name="Humrighouse B."/>
            <person name="Loparev V."/>
            <person name="Shewmaker P.L."/>
            <person name="Whitney A.M."/>
            <person name="McLaughlin R.W."/>
        </authorList>
    </citation>
    <scope>NUCLEOTIDE SEQUENCE [LARGE SCALE GENOMIC DNA]</scope>
    <source>
        <strain evidence="9">LMG 26678</strain>
    </source>
</reference>
<dbReference type="Pfam" id="PF00746">
    <property type="entry name" value="Gram_pos_anchor"/>
    <property type="match status" value="1"/>
</dbReference>
<evidence type="ECO:0000256" key="6">
    <source>
        <dbReference type="SAM" id="Phobius"/>
    </source>
</evidence>
<feature type="domain" description="Gram-positive cocci surface proteins LPxTG" evidence="7">
    <location>
        <begin position="88"/>
        <end position="130"/>
    </location>
</feature>
<accession>A0A0U2MVM8</accession>
<keyword evidence="6" id="KW-0472">Membrane</keyword>
<dbReference type="STRING" id="118060.ATZ35_04520"/>
<keyword evidence="1" id="KW-0134">Cell wall</keyword>
<dbReference type="InterPro" id="IPR019931">
    <property type="entry name" value="LPXTG_anchor"/>
</dbReference>
<evidence type="ECO:0000313" key="8">
    <source>
        <dbReference type="EMBL" id="ALS36451.1"/>
    </source>
</evidence>
<evidence type="ECO:0000259" key="7">
    <source>
        <dbReference type="Pfam" id="PF00746"/>
    </source>
</evidence>
<evidence type="ECO:0000256" key="5">
    <source>
        <dbReference type="SAM" id="MobiDB-lite"/>
    </source>
</evidence>
<feature type="compositionally biased region" description="Low complexity" evidence="5">
    <location>
        <begin position="49"/>
        <end position="81"/>
    </location>
</feature>
<keyword evidence="2" id="KW-0964">Secreted</keyword>
<sequence>MKKEKSIYFIFAIFLLYFFLGIKVEIAAAVEGAEVPTEGEIVLYDETLPSSEEPKLSSSSSSLSQTTKSSTTPSSQLTKSSASSEMVAKPKGRLPSTGELVKKSALISGVALIGAMLFFYGLNRYRKNKEKE</sequence>
<dbReference type="RefSeq" id="WP_208929692.1">
    <property type="nucleotide sequence ID" value="NZ_CP013655.1"/>
</dbReference>
<dbReference type="EMBL" id="CP013655">
    <property type="protein sequence ID" value="ALS36451.1"/>
    <property type="molecule type" value="Genomic_DNA"/>
</dbReference>
<keyword evidence="6" id="KW-1133">Transmembrane helix</keyword>
<protein>
    <recommendedName>
        <fullName evidence="7">Gram-positive cocci surface proteins LPxTG domain-containing protein</fullName>
    </recommendedName>
</protein>
<evidence type="ECO:0000313" key="9">
    <source>
        <dbReference type="Proteomes" id="UP000067523"/>
    </source>
</evidence>
<dbReference type="KEGG" id="erx:ATZ35_04520"/>
<name>A0A0U2MVM8_9ENTE</name>
<organism evidence="8 9">
    <name type="scientific">Enterococcus rotai</name>
    <dbReference type="NCBI Taxonomy" id="118060"/>
    <lineage>
        <taxon>Bacteria</taxon>
        <taxon>Bacillati</taxon>
        <taxon>Bacillota</taxon>
        <taxon>Bacilli</taxon>
        <taxon>Lactobacillales</taxon>
        <taxon>Enterococcaceae</taxon>
        <taxon>Enterococcus</taxon>
    </lineage>
</organism>
<evidence type="ECO:0000256" key="4">
    <source>
        <dbReference type="ARBA" id="ARBA00023088"/>
    </source>
</evidence>
<keyword evidence="4" id="KW-0572">Peptidoglycan-anchor</keyword>